<dbReference type="AlphaFoldDB" id="A0A1Q3C2H6"/>
<dbReference type="InterPro" id="IPR025525">
    <property type="entry name" value="hAT-like_transposase_RNase-H"/>
</dbReference>
<reference evidence="3" key="1">
    <citation type="submission" date="2016-04" db="EMBL/GenBank/DDBJ databases">
        <title>Cephalotus genome sequencing.</title>
        <authorList>
            <person name="Fukushima K."/>
            <person name="Hasebe M."/>
            <person name="Fang X."/>
        </authorList>
    </citation>
    <scope>NUCLEOTIDE SEQUENCE [LARGE SCALE GENOMIC DNA]</scope>
    <source>
        <strain evidence="3">cv. St1</strain>
    </source>
</reference>
<evidence type="ECO:0000313" key="3">
    <source>
        <dbReference type="Proteomes" id="UP000187406"/>
    </source>
</evidence>
<dbReference type="GO" id="GO:0003677">
    <property type="term" value="F:DNA binding"/>
    <property type="evidence" value="ECO:0007669"/>
    <property type="project" value="InterPro"/>
</dbReference>
<gene>
    <name evidence="2" type="ORF">CFOL_v3_17930</name>
</gene>
<feature type="domain" description="hAT-like transposase RNase-H fold" evidence="1">
    <location>
        <begin position="1"/>
        <end position="67"/>
    </location>
</feature>
<dbReference type="SUPFAM" id="SSF53098">
    <property type="entry name" value="Ribonuclease H-like"/>
    <property type="match status" value="1"/>
</dbReference>
<dbReference type="InParanoid" id="A0A1Q3C2H6"/>
<proteinExistence type="predicted"/>
<keyword evidence="3" id="KW-1185">Reference proteome</keyword>
<sequence length="150" mass="17205">MAKTLKVKFDKCWRKSNLLISIAVILDPRNKMKLIEFCFPSIYYLIDVANKYIAIVRKNLYDLYEEYVTAHFLATLEKTTQGDGTDGGSSSQLNVGKGRSSGRSMFDMFIRSMDSVEYVKSELYVYLEENVYICDETVDSQLDVLDFGGR</sequence>
<comment type="caution">
    <text evidence="2">The sequence shown here is derived from an EMBL/GenBank/DDBJ whole genome shotgun (WGS) entry which is preliminary data.</text>
</comment>
<accession>A0A1Q3C2H6</accession>
<evidence type="ECO:0000259" key="1">
    <source>
        <dbReference type="Pfam" id="PF14372"/>
    </source>
</evidence>
<dbReference type="PANTHER" id="PTHR23272:SF182">
    <property type="entry name" value="OS09G0381850 PROTEIN"/>
    <property type="match status" value="1"/>
</dbReference>
<name>A0A1Q3C2H6_CEPFO</name>
<dbReference type="Pfam" id="PF14372">
    <property type="entry name" value="hAT-like_RNase-H"/>
    <property type="match status" value="1"/>
</dbReference>
<dbReference type="PANTHER" id="PTHR23272">
    <property type="entry name" value="BED FINGER-RELATED"/>
    <property type="match status" value="1"/>
</dbReference>
<dbReference type="InterPro" id="IPR012337">
    <property type="entry name" value="RNaseH-like_sf"/>
</dbReference>
<dbReference type="OrthoDB" id="998652at2759"/>
<organism evidence="2 3">
    <name type="scientific">Cephalotus follicularis</name>
    <name type="common">Albany pitcher plant</name>
    <dbReference type="NCBI Taxonomy" id="3775"/>
    <lineage>
        <taxon>Eukaryota</taxon>
        <taxon>Viridiplantae</taxon>
        <taxon>Streptophyta</taxon>
        <taxon>Embryophyta</taxon>
        <taxon>Tracheophyta</taxon>
        <taxon>Spermatophyta</taxon>
        <taxon>Magnoliopsida</taxon>
        <taxon>eudicotyledons</taxon>
        <taxon>Gunneridae</taxon>
        <taxon>Pentapetalae</taxon>
        <taxon>rosids</taxon>
        <taxon>fabids</taxon>
        <taxon>Oxalidales</taxon>
        <taxon>Cephalotaceae</taxon>
        <taxon>Cephalotus</taxon>
    </lineage>
</organism>
<dbReference type="Proteomes" id="UP000187406">
    <property type="component" value="Unassembled WGS sequence"/>
</dbReference>
<evidence type="ECO:0000313" key="2">
    <source>
        <dbReference type="EMBL" id="GAV74450.1"/>
    </source>
</evidence>
<dbReference type="EMBL" id="BDDD01001236">
    <property type="protein sequence ID" value="GAV74450.1"/>
    <property type="molecule type" value="Genomic_DNA"/>
</dbReference>
<protein>
    <submittedName>
        <fullName evidence="2">DUF4413 domain-containing protein</fullName>
    </submittedName>
</protein>